<dbReference type="PROSITE" id="PS50943">
    <property type="entry name" value="HTH_CROC1"/>
    <property type="match status" value="1"/>
</dbReference>
<evidence type="ECO:0000259" key="1">
    <source>
        <dbReference type="PROSITE" id="PS50943"/>
    </source>
</evidence>
<reference evidence="2 3" key="1">
    <citation type="submission" date="2021-03" db="EMBL/GenBank/DDBJ databases">
        <title>Sequencing the genomes of 1000 actinobacteria strains.</title>
        <authorList>
            <person name="Klenk H.-P."/>
        </authorList>
    </citation>
    <scope>NUCLEOTIDE SEQUENCE [LARGE SCALE GENOMIC DNA]</scope>
    <source>
        <strain evidence="2 3">DSM 44580</strain>
    </source>
</reference>
<keyword evidence="3" id="KW-1185">Reference proteome</keyword>
<dbReference type="InterPro" id="IPR001387">
    <property type="entry name" value="Cro/C1-type_HTH"/>
</dbReference>
<evidence type="ECO:0000313" key="3">
    <source>
        <dbReference type="Proteomes" id="UP001519363"/>
    </source>
</evidence>
<dbReference type="Gene3D" id="1.10.260.40">
    <property type="entry name" value="lambda repressor-like DNA-binding domains"/>
    <property type="match status" value="1"/>
</dbReference>
<evidence type="ECO:0000313" key="2">
    <source>
        <dbReference type="EMBL" id="MBP2475660.1"/>
    </source>
</evidence>
<sequence>MTTGEQDGVGPPPFAEALNLLFDKRRRPDGRVSSNEDIAAAVRANGGSITQSYIWMLRNGQRTDPKGSHIRALAEAFDVPAGYFLDAQVHEQVRAELDGGAGGRTSPEAAQVLLRRVTEMSPRHQNLIMQMIEHVSELEERELEGR</sequence>
<accession>A0ABS5AIY4</accession>
<dbReference type="Proteomes" id="UP001519363">
    <property type="component" value="Unassembled WGS sequence"/>
</dbReference>
<dbReference type="EMBL" id="JAGIOO010000001">
    <property type="protein sequence ID" value="MBP2475660.1"/>
    <property type="molecule type" value="Genomic_DNA"/>
</dbReference>
<comment type="caution">
    <text evidence="2">The sequence shown here is derived from an EMBL/GenBank/DDBJ whole genome shotgun (WGS) entry which is preliminary data.</text>
</comment>
<dbReference type="InterPro" id="IPR010982">
    <property type="entry name" value="Lambda_DNA-bd_dom_sf"/>
</dbReference>
<dbReference type="RefSeq" id="WP_143342759.1">
    <property type="nucleotide sequence ID" value="NZ_JAGIOO010000001.1"/>
</dbReference>
<proteinExistence type="predicted"/>
<organism evidence="2 3">
    <name type="scientific">Crossiella equi</name>
    <dbReference type="NCBI Taxonomy" id="130796"/>
    <lineage>
        <taxon>Bacteria</taxon>
        <taxon>Bacillati</taxon>
        <taxon>Actinomycetota</taxon>
        <taxon>Actinomycetes</taxon>
        <taxon>Pseudonocardiales</taxon>
        <taxon>Pseudonocardiaceae</taxon>
        <taxon>Crossiella</taxon>
    </lineage>
</organism>
<name>A0ABS5AIY4_9PSEU</name>
<feature type="domain" description="HTH cro/C1-type" evidence="1">
    <location>
        <begin position="49"/>
        <end position="84"/>
    </location>
</feature>
<gene>
    <name evidence="2" type="ORF">JOF53_004532</name>
</gene>
<protein>
    <submittedName>
        <fullName evidence="2">Transcriptional regulator with XRE-family HTH domain</fullName>
    </submittedName>
</protein>